<dbReference type="InterPro" id="IPR009525">
    <property type="entry name" value="DUF1145"/>
</dbReference>
<name>A0ABT0KTY1_9GAMM</name>
<dbReference type="PANTHER" id="PTHR38775">
    <property type="entry name" value="INNER MEMBRANE PROTEIN-RELATED"/>
    <property type="match status" value="1"/>
</dbReference>
<comment type="caution">
    <text evidence="2">The sequence shown here is derived from an EMBL/GenBank/DDBJ whole genome shotgun (WGS) entry which is preliminary data.</text>
</comment>
<feature type="transmembrane region" description="Helical" evidence="1">
    <location>
        <begin position="33"/>
        <end position="54"/>
    </location>
</feature>
<sequence length="94" mass="11129">MKFFILAGKSFTLLTWLVMFYNVFMPFDGKVSIVLNILLLITAFMHLFQLLIFYTMFNTLLKLKLVDYIKVYFLGVFGLLEYRQKVLDLPQAED</sequence>
<keyword evidence="3" id="KW-1185">Reference proteome</keyword>
<dbReference type="RefSeq" id="WP_102526734.1">
    <property type="nucleotide sequence ID" value="NZ_JAKIKU010000011.1"/>
</dbReference>
<evidence type="ECO:0000313" key="2">
    <source>
        <dbReference type="EMBL" id="MCL1047124.1"/>
    </source>
</evidence>
<keyword evidence="1" id="KW-1133">Transmembrane helix</keyword>
<reference evidence="2 3" key="1">
    <citation type="submission" date="2022-01" db="EMBL/GenBank/DDBJ databases">
        <title>Whole genome-based taxonomy of the Shewanellaceae.</title>
        <authorList>
            <person name="Martin-Rodriguez A.J."/>
        </authorList>
    </citation>
    <scope>NUCLEOTIDE SEQUENCE [LARGE SCALE GENOMIC DNA]</scope>
    <source>
        <strain evidence="2 3">DSM 24955</strain>
    </source>
</reference>
<dbReference type="Pfam" id="PF06611">
    <property type="entry name" value="DUF1145"/>
    <property type="match status" value="1"/>
</dbReference>
<dbReference type="Proteomes" id="UP001202134">
    <property type="component" value="Unassembled WGS sequence"/>
</dbReference>
<feature type="transmembrane region" description="Helical" evidence="1">
    <location>
        <begin position="7"/>
        <end position="27"/>
    </location>
</feature>
<organism evidence="2 3">
    <name type="scientific">Shewanella electrodiphila</name>
    <dbReference type="NCBI Taxonomy" id="934143"/>
    <lineage>
        <taxon>Bacteria</taxon>
        <taxon>Pseudomonadati</taxon>
        <taxon>Pseudomonadota</taxon>
        <taxon>Gammaproteobacteria</taxon>
        <taxon>Alteromonadales</taxon>
        <taxon>Shewanellaceae</taxon>
        <taxon>Shewanella</taxon>
    </lineage>
</organism>
<evidence type="ECO:0000256" key="1">
    <source>
        <dbReference type="SAM" id="Phobius"/>
    </source>
</evidence>
<dbReference type="EMBL" id="JAKIKU010000011">
    <property type="protein sequence ID" value="MCL1047124.1"/>
    <property type="molecule type" value="Genomic_DNA"/>
</dbReference>
<keyword evidence="1" id="KW-0812">Transmembrane</keyword>
<proteinExistence type="predicted"/>
<evidence type="ECO:0000313" key="3">
    <source>
        <dbReference type="Proteomes" id="UP001202134"/>
    </source>
</evidence>
<protein>
    <submittedName>
        <fullName evidence="2">DUF1145 domain-containing protein</fullName>
    </submittedName>
</protein>
<gene>
    <name evidence="2" type="ORF">L2737_17635</name>
</gene>
<keyword evidence="1" id="KW-0472">Membrane</keyword>
<accession>A0ABT0KTY1</accession>
<dbReference type="PANTHER" id="PTHR38775:SF1">
    <property type="entry name" value="INNER MEMBRANE PROTEIN"/>
    <property type="match status" value="1"/>
</dbReference>